<protein>
    <submittedName>
        <fullName evidence="4">Nucleolar complex protein 4</fullName>
    </submittedName>
</protein>
<reference evidence="5" key="1">
    <citation type="journal article" date="2014" name="Microb. Cell Fact.">
        <title>Exploiting Issatchenkia orientalis SD108 for succinic acid production.</title>
        <authorList>
            <person name="Xiao H."/>
            <person name="Shao Z."/>
            <person name="Jiang Y."/>
            <person name="Dole S."/>
            <person name="Zhao H."/>
        </authorList>
    </citation>
    <scope>NUCLEOTIDE SEQUENCE [LARGE SCALE GENOMIC DNA]</scope>
    <source>
        <strain evidence="5">SD108</strain>
    </source>
</reference>
<proteinExistence type="inferred from homology"/>
<dbReference type="GO" id="GO:0000480">
    <property type="term" value="P:endonucleolytic cleavage in 5'-ETS of tricistronic rRNA transcript (SSU-rRNA, 5.8S rRNA, LSU-rRNA)"/>
    <property type="evidence" value="ECO:0007669"/>
    <property type="project" value="EnsemblFungi"/>
</dbReference>
<dbReference type="VEuPathDB" id="FungiDB:C5L36_0A08070"/>
<reference evidence="6" key="3">
    <citation type="journal article" date="2017" name="Genome Announc.">
        <title>Genome sequences of Cyberlindnera fabianii 65, Pichia kudriavzevii 129, and Saccharomyces cerevisiae 131 isolated from fermented masau fruits in Zimbabwe.</title>
        <authorList>
            <person name="van Rijswijck I.M.H."/>
            <person name="Derks M.F.L."/>
            <person name="Abee T."/>
            <person name="de Ridder D."/>
            <person name="Smid E.J."/>
        </authorList>
    </citation>
    <scope>NUCLEOTIDE SEQUENCE [LARGE SCALE GENOMIC DNA]</scope>
    <source>
        <strain evidence="6">129</strain>
    </source>
</reference>
<evidence type="ECO:0000313" key="5">
    <source>
        <dbReference type="Proteomes" id="UP000029867"/>
    </source>
</evidence>
<reference evidence="3" key="2">
    <citation type="submission" date="2014-08" db="EMBL/GenBank/DDBJ databases">
        <title>Exploiting Issatchenkia orientalis SD108 for Succinic Acid Production.</title>
        <authorList>
            <person name="Xiao H."/>
            <person name="Shao Z."/>
            <person name="Jiang Y."/>
            <person name="Dole S."/>
            <person name="Zhao H."/>
        </authorList>
    </citation>
    <scope>NUCLEOTIDE SEQUENCE [LARGE SCALE GENOMIC DNA]</scope>
    <source>
        <strain evidence="3">SD108</strain>
    </source>
</reference>
<feature type="domain" description="CCAAT-binding factor" evidence="2">
    <location>
        <begin position="343"/>
        <end position="495"/>
    </location>
</feature>
<gene>
    <name evidence="4" type="ORF">BOH78_2895</name>
    <name evidence="3" type="ORF">JL09_g3143</name>
</gene>
<comment type="similarity">
    <text evidence="1">Belongs to the CBF/MAK21 family.</text>
</comment>
<dbReference type="GO" id="GO:0005829">
    <property type="term" value="C:cytosol"/>
    <property type="evidence" value="ECO:0007669"/>
    <property type="project" value="EnsemblFungi"/>
</dbReference>
<dbReference type="EMBL" id="JQFK01000031">
    <property type="protein sequence ID" value="KGK37675.1"/>
    <property type="molecule type" value="Genomic_DNA"/>
</dbReference>
<reference evidence="4" key="4">
    <citation type="submission" date="2017-01" db="EMBL/GenBank/DDBJ databases">
        <authorList>
            <person name="Mah S.A."/>
            <person name="Swanson W.J."/>
            <person name="Moy G.W."/>
            <person name="Vacquier V.D."/>
        </authorList>
    </citation>
    <scope>NUCLEOTIDE SEQUENCE [LARGE SCALE GENOMIC DNA]</scope>
    <source>
        <strain evidence="4">129</strain>
    </source>
</reference>
<dbReference type="PANTHER" id="PTHR12455:SF0">
    <property type="entry name" value="NUCLEOLAR COMPLEX PROTEIN 4 HOMOLOG"/>
    <property type="match status" value="1"/>
</dbReference>
<dbReference type="GO" id="GO:0032040">
    <property type="term" value="C:small-subunit processome"/>
    <property type="evidence" value="ECO:0007669"/>
    <property type="project" value="EnsemblFungi"/>
</dbReference>
<dbReference type="InterPro" id="IPR005612">
    <property type="entry name" value="CCAAT-binding_factor"/>
</dbReference>
<evidence type="ECO:0000313" key="4">
    <source>
        <dbReference type="EMBL" id="ONH73734.1"/>
    </source>
</evidence>
<dbReference type="GO" id="GO:0000447">
    <property type="term" value="P:endonucleolytic cleavage in ITS1 to separate SSU-rRNA from 5.8S rRNA and LSU-rRNA from tricistronic rRNA transcript (SSU-rRNA, 5.8S rRNA, LSU-rRNA)"/>
    <property type="evidence" value="ECO:0007669"/>
    <property type="project" value="EnsemblFungi"/>
</dbReference>
<dbReference type="Proteomes" id="UP000029867">
    <property type="component" value="Unassembled WGS sequence"/>
</dbReference>
<dbReference type="GO" id="GO:0030692">
    <property type="term" value="C:Noc4p-Nop14p complex"/>
    <property type="evidence" value="ECO:0007669"/>
    <property type="project" value="EnsemblFungi"/>
</dbReference>
<dbReference type="AlphaFoldDB" id="A0A099NYF7"/>
<dbReference type="EMBL" id="MQVM01000013">
    <property type="protein sequence ID" value="ONH73734.1"/>
    <property type="molecule type" value="Genomic_DNA"/>
</dbReference>
<dbReference type="Pfam" id="PF03914">
    <property type="entry name" value="CBF"/>
    <property type="match status" value="1"/>
</dbReference>
<dbReference type="PANTHER" id="PTHR12455">
    <property type="entry name" value="NUCLEOLAR COMPLEX PROTEIN 4"/>
    <property type="match status" value="1"/>
</dbReference>
<sequence>MAVKSGKGNSGKASKATSEKKHVQETFSIADIEKLRNEIVESPKNYNKIVKLQTLLEKSIKDVDSLTSSSGLKVHRSLLFNLTKIYLYLVSKKILKVQKTQNEKEQIVSKWLIAKYEGFQRCIFEIWNMTNDSDKLATLKLDGLEHLMNLLKQESKYMRPSDDESYFPSTTYRKIIFELLRSGVKSKILNDGTIDDYLLLEFQEYFNKYWDLKFYFFQEFPVVVKMIRDEDIEHYIAFSKLITLIKLEPLYETENKDEITEKSIFVYRVPENMVYSVNQLHINFEKSLISALNFPNLQKEEYLSILSILHKRIIPFFSDATKLMDFLTASYTLGIKSKDITMSILSLNGLWELMRVYNLDYPDFYKNLYAILTPDLLHLREKSRFFRLLDLFMSSTHLSASIVASFIKKLARLSLTAPPSGIVSIIPFIYNLIKKYNHTTCMLLIHSTTTNEEDLVYEDPFDENERDPSLTNAIDSSIWELETMINHYHPNVSSLVKIFQQHFTKYSYNMEDFLDWNYSKLIDAEMDKKLKGEVGLEFEKWNKMFDDEGYLQDYLY</sequence>
<dbReference type="InterPro" id="IPR027193">
    <property type="entry name" value="Noc4"/>
</dbReference>
<organism evidence="3 5">
    <name type="scientific">Pichia kudriavzevii</name>
    <name type="common">Yeast</name>
    <name type="synonym">Issatchenkia orientalis</name>
    <dbReference type="NCBI Taxonomy" id="4909"/>
    <lineage>
        <taxon>Eukaryota</taxon>
        <taxon>Fungi</taxon>
        <taxon>Dikarya</taxon>
        <taxon>Ascomycota</taxon>
        <taxon>Saccharomycotina</taxon>
        <taxon>Pichiomycetes</taxon>
        <taxon>Pichiales</taxon>
        <taxon>Pichiaceae</taxon>
        <taxon>Pichia</taxon>
    </lineage>
</organism>
<dbReference type="eggNOG" id="KOG2154">
    <property type="taxonomic scope" value="Eukaryota"/>
</dbReference>
<evidence type="ECO:0000313" key="3">
    <source>
        <dbReference type="EMBL" id="KGK37675.1"/>
    </source>
</evidence>
<accession>A0A099NYF7</accession>
<evidence type="ECO:0000259" key="2">
    <source>
        <dbReference type="Pfam" id="PF03914"/>
    </source>
</evidence>
<name>A0A099NYF7_PICKU</name>
<evidence type="ECO:0000313" key="6">
    <source>
        <dbReference type="Proteomes" id="UP000189274"/>
    </source>
</evidence>
<dbReference type="HOGENOM" id="CLU_015945_1_0_1"/>
<evidence type="ECO:0000256" key="1">
    <source>
        <dbReference type="ARBA" id="ARBA00007797"/>
    </source>
</evidence>
<dbReference type="Proteomes" id="UP000189274">
    <property type="component" value="Unassembled WGS sequence"/>
</dbReference>
<dbReference type="GO" id="GO:0000472">
    <property type="term" value="P:endonucleolytic cleavage to generate mature 5'-end of SSU-rRNA from (SSU-rRNA, 5.8S rRNA, LSU-rRNA)"/>
    <property type="evidence" value="ECO:0007669"/>
    <property type="project" value="EnsemblFungi"/>
</dbReference>
<comment type="caution">
    <text evidence="3">The sequence shown here is derived from an EMBL/GenBank/DDBJ whole genome shotgun (WGS) entry which is preliminary data.</text>
</comment>